<dbReference type="EMBL" id="BAABGZ010000018">
    <property type="protein sequence ID" value="GAA4355682.1"/>
    <property type="molecule type" value="Genomic_DNA"/>
</dbReference>
<comment type="caution">
    <text evidence="2">The sequence shown here is derived from an EMBL/GenBank/DDBJ whole genome shotgun (WGS) entry which is preliminary data.</text>
</comment>
<accession>A0ABP8IBZ4</accession>
<dbReference type="Pfam" id="PF13340">
    <property type="entry name" value="DUF4096"/>
    <property type="match status" value="1"/>
</dbReference>
<gene>
    <name evidence="2" type="ORF">GCM10023185_18750</name>
</gene>
<dbReference type="PANTHER" id="PTHR30007:SF0">
    <property type="entry name" value="TRANSPOSASE"/>
    <property type="match status" value="1"/>
</dbReference>
<name>A0ABP8IBZ4_9BACT</name>
<dbReference type="Proteomes" id="UP001501153">
    <property type="component" value="Unassembled WGS sequence"/>
</dbReference>
<evidence type="ECO:0000259" key="1">
    <source>
        <dbReference type="Pfam" id="PF13340"/>
    </source>
</evidence>
<evidence type="ECO:0000313" key="3">
    <source>
        <dbReference type="Proteomes" id="UP001501153"/>
    </source>
</evidence>
<organism evidence="2 3">
    <name type="scientific">Hymenobacter saemangeumensis</name>
    <dbReference type="NCBI Taxonomy" id="1084522"/>
    <lineage>
        <taxon>Bacteria</taxon>
        <taxon>Pseudomonadati</taxon>
        <taxon>Bacteroidota</taxon>
        <taxon>Cytophagia</taxon>
        <taxon>Cytophagales</taxon>
        <taxon>Hymenobacteraceae</taxon>
        <taxon>Hymenobacter</taxon>
    </lineage>
</organism>
<dbReference type="InterPro" id="IPR025161">
    <property type="entry name" value="IS402-like_dom"/>
</dbReference>
<protein>
    <recommendedName>
        <fullName evidence="1">Insertion element IS402-like domain-containing protein</fullName>
    </recommendedName>
</protein>
<sequence>MSEISGYGTYPSRLSHDLTDDEWAFLLPYLLLVFEDAAQCQYLFPLRALCKALRYVMRTGCTWRYLPHDLPPWVTCSPQWARWRDARVFEALTDDLRQVLRLNET</sequence>
<feature type="domain" description="Insertion element IS402-like" evidence="1">
    <location>
        <begin position="18"/>
        <end position="92"/>
    </location>
</feature>
<evidence type="ECO:0000313" key="2">
    <source>
        <dbReference type="EMBL" id="GAA4355682.1"/>
    </source>
</evidence>
<reference evidence="3" key="1">
    <citation type="journal article" date="2019" name="Int. J. Syst. Evol. Microbiol.">
        <title>The Global Catalogue of Microorganisms (GCM) 10K type strain sequencing project: providing services to taxonomists for standard genome sequencing and annotation.</title>
        <authorList>
            <consortium name="The Broad Institute Genomics Platform"/>
            <consortium name="The Broad Institute Genome Sequencing Center for Infectious Disease"/>
            <person name="Wu L."/>
            <person name="Ma J."/>
        </authorList>
    </citation>
    <scope>NUCLEOTIDE SEQUENCE [LARGE SCALE GENOMIC DNA]</scope>
    <source>
        <strain evidence="3">JCM 17923</strain>
    </source>
</reference>
<proteinExistence type="predicted"/>
<keyword evidence="3" id="KW-1185">Reference proteome</keyword>
<dbReference type="PANTHER" id="PTHR30007">
    <property type="entry name" value="PHP DOMAIN PROTEIN"/>
    <property type="match status" value="1"/>
</dbReference>